<keyword evidence="4 5" id="KW-0456">Lyase</keyword>
<dbReference type="Pfam" id="PF02784">
    <property type="entry name" value="Orn_Arg_deC_N"/>
    <property type="match status" value="1"/>
</dbReference>
<protein>
    <recommendedName>
        <fullName evidence="5 6">Diaminopimelate decarboxylase</fullName>
        <shortName evidence="5">DAP decarboxylase</shortName>
        <shortName evidence="5">DAPDC</shortName>
        <ecNumber evidence="5 6">4.1.1.20</ecNumber>
    </recommendedName>
</protein>
<evidence type="ECO:0000256" key="3">
    <source>
        <dbReference type="ARBA" id="ARBA00022898"/>
    </source>
</evidence>
<dbReference type="PRINTS" id="PR01181">
    <property type="entry name" value="DAPDCRBXLASE"/>
</dbReference>
<evidence type="ECO:0000313" key="11">
    <source>
        <dbReference type="Proteomes" id="UP001596031"/>
    </source>
</evidence>
<comment type="subunit">
    <text evidence="5">Homodimer.</text>
</comment>
<feature type="binding site" evidence="5">
    <location>
        <begin position="284"/>
        <end position="287"/>
    </location>
    <ligand>
        <name>pyridoxal 5'-phosphate</name>
        <dbReference type="ChEBI" id="CHEBI:597326"/>
    </ligand>
</feature>
<sequence>MPHFSYQDGVLHAERTPLSTIAATFGTPTYVYSKAALLENFAAYSDACAGRDALVCYAMKANSNLAILDLLARQGAGFDIVSGGELLRVIAAGGDPGKVIFSGVGKTEDEMRLALDKGILCFNVESIPELHRLNEVAASMGKRAPVSLRVNPNVDAKTHPYIATGLKANKFGVAFDDALATYRAASALPNLDVVGIDCHIGSQLLDDAPLLEALDKLIELIDTLDAEDIHIHHLDIGGGIGVDYGAAGDKPPVPVGDYLGRLFARIDAWRAARHDGRAVKVIFEPGRSIVASTGVLLTKVEFLKPGVEKSFCIIDAAMNDMMRPTLYGAWMDMKAVAPRAGDLPVLYDVVGPICESGDWLARERALAVQPGDLLAMMSAGAYGMTMASNYNTRGRAAEVMVDGDQVHLIRQREHPADLFALESMIK</sequence>
<dbReference type="InterPro" id="IPR002986">
    <property type="entry name" value="DAP_deCOOHase_LysA"/>
</dbReference>
<feature type="binding site" evidence="5">
    <location>
        <position position="287"/>
    </location>
    <ligand>
        <name>substrate</name>
    </ligand>
</feature>
<comment type="catalytic activity">
    <reaction evidence="5 7">
        <text>meso-2,6-diaminopimelate + H(+) = L-lysine + CO2</text>
        <dbReference type="Rhea" id="RHEA:15101"/>
        <dbReference type="ChEBI" id="CHEBI:15378"/>
        <dbReference type="ChEBI" id="CHEBI:16526"/>
        <dbReference type="ChEBI" id="CHEBI:32551"/>
        <dbReference type="ChEBI" id="CHEBI:57791"/>
        <dbReference type="EC" id="4.1.1.20"/>
    </reaction>
</comment>
<feature type="binding site" evidence="5">
    <location>
        <position position="327"/>
    </location>
    <ligand>
        <name>substrate</name>
    </ligand>
</feature>
<gene>
    <name evidence="5 10" type="primary">lysA</name>
    <name evidence="10" type="ORF">ACFPOU_17680</name>
</gene>
<dbReference type="InterPro" id="IPR022644">
    <property type="entry name" value="De-COase2_N"/>
</dbReference>
<keyword evidence="5 7" id="KW-0457">Lysine biosynthesis</keyword>
<evidence type="ECO:0000256" key="7">
    <source>
        <dbReference type="RuleBase" id="RU003738"/>
    </source>
</evidence>
<dbReference type="InterPro" id="IPR022657">
    <property type="entry name" value="De-COase2_CS"/>
</dbReference>
<dbReference type="SUPFAM" id="SSF51419">
    <property type="entry name" value="PLP-binding barrel"/>
    <property type="match status" value="1"/>
</dbReference>
<feature type="binding site" evidence="5">
    <location>
        <position position="323"/>
    </location>
    <ligand>
        <name>substrate</name>
    </ligand>
</feature>
<dbReference type="InterPro" id="IPR022643">
    <property type="entry name" value="De-COase2_C"/>
</dbReference>
<proteinExistence type="inferred from homology"/>
<dbReference type="EMBL" id="JBHSMS010000058">
    <property type="protein sequence ID" value="MFC5512935.1"/>
    <property type="molecule type" value="Genomic_DNA"/>
</dbReference>
<reference evidence="11" key="1">
    <citation type="journal article" date="2019" name="Int. J. Syst. Evol. Microbiol.">
        <title>The Global Catalogue of Microorganisms (GCM) 10K type strain sequencing project: providing services to taxonomists for standard genome sequencing and annotation.</title>
        <authorList>
            <consortium name="The Broad Institute Genomics Platform"/>
            <consortium name="The Broad Institute Genome Sequencing Center for Infectious Disease"/>
            <person name="Wu L."/>
            <person name="Ma J."/>
        </authorList>
    </citation>
    <scope>NUCLEOTIDE SEQUENCE [LARGE SCALE GENOMIC DNA]</scope>
    <source>
        <strain evidence="11">CCUG 38813</strain>
    </source>
</reference>
<evidence type="ECO:0000256" key="2">
    <source>
        <dbReference type="ARBA" id="ARBA00022793"/>
    </source>
</evidence>
<dbReference type="InterPro" id="IPR029066">
    <property type="entry name" value="PLP-binding_barrel"/>
</dbReference>
<organism evidence="10 11">
    <name type="scientific">Massilia jejuensis</name>
    <dbReference type="NCBI Taxonomy" id="648894"/>
    <lineage>
        <taxon>Bacteria</taxon>
        <taxon>Pseudomonadati</taxon>
        <taxon>Pseudomonadota</taxon>
        <taxon>Betaproteobacteria</taxon>
        <taxon>Burkholderiales</taxon>
        <taxon>Oxalobacteraceae</taxon>
        <taxon>Telluria group</taxon>
        <taxon>Massilia</taxon>
    </lineage>
</organism>
<dbReference type="Gene3D" id="3.20.20.10">
    <property type="entry name" value="Alanine racemase"/>
    <property type="match status" value="1"/>
</dbReference>
<dbReference type="InterPro" id="IPR000183">
    <property type="entry name" value="Orn/DAP/Arg_de-COase"/>
</dbReference>
<dbReference type="GO" id="GO:0008836">
    <property type="term" value="F:diaminopimelate decarboxylase activity"/>
    <property type="evidence" value="ECO:0007669"/>
    <property type="project" value="UniProtKB-EC"/>
</dbReference>
<feature type="domain" description="Orn/DAP/Arg decarboxylase 2 C-terminal" evidence="8">
    <location>
        <begin position="30"/>
        <end position="380"/>
    </location>
</feature>
<feature type="domain" description="Orn/DAP/Arg decarboxylase 2 N-terminal" evidence="9">
    <location>
        <begin position="39"/>
        <end position="291"/>
    </location>
</feature>
<keyword evidence="2 5" id="KW-0210">Decarboxylase</keyword>
<dbReference type="PANTHER" id="PTHR43727">
    <property type="entry name" value="DIAMINOPIMELATE DECARBOXYLASE"/>
    <property type="match status" value="1"/>
</dbReference>
<comment type="caution">
    <text evidence="10">The sequence shown here is derived from an EMBL/GenBank/DDBJ whole genome shotgun (WGS) entry which is preliminary data.</text>
</comment>
<comment type="pathway">
    <text evidence="5 7">Amino-acid biosynthesis; L-lysine biosynthesis via DAP pathway; L-lysine from DL-2,6-diaminopimelate: step 1/1.</text>
</comment>
<evidence type="ECO:0000256" key="1">
    <source>
        <dbReference type="ARBA" id="ARBA00001933"/>
    </source>
</evidence>
<dbReference type="PANTHER" id="PTHR43727:SF2">
    <property type="entry name" value="GROUP IV DECARBOXYLASE"/>
    <property type="match status" value="1"/>
</dbReference>
<comment type="cofactor">
    <cofactor evidence="1 5 7">
        <name>pyridoxal 5'-phosphate</name>
        <dbReference type="ChEBI" id="CHEBI:597326"/>
    </cofactor>
</comment>
<dbReference type="EC" id="4.1.1.20" evidence="5 6"/>
<dbReference type="HAMAP" id="MF_02120">
    <property type="entry name" value="LysA"/>
    <property type="match status" value="1"/>
</dbReference>
<keyword evidence="11" id="KW-1185">Reference proteome</keyword>
<evidence type="ECO:0000259" key="9">
    <source>
        <dbReference type="Pfam" id="PF02784"/>
    </source>
</evidence>
<dbReference type="PRINTS" id="PR01179">
    <property type="entry name" value="ODADCRBXLASE"/>
</dbReference>
<feature type="binding site" evidence="5">
    <location>
        <position position="239"/>
    </location>
    <ligand>
        <name>pyridoxal 5'-phosphate</name>
        <dbReference type="ChEBI" id="CHEBI:597326"/>
    </ligand>
</feature>
<dbReference type="Proteomes" id="UP001596031">
    <property type="component" value="Unassembled WGS sequence"/>
</dbReference>
<dbReference type="InterPro" id="IPR022653">
    <property type="entry name" value="De-COase2_pyr-phos_BS"/>
</dbReference>
<comment type="function">
    <text evidence="5">Specifically catalyzes the decarboxylation of meso-diaminopimelate (meso-DAP) to L-lysine.</text>
</comment>
<name>A0ABW0PKB0_9BURK</name>
<dbReference type="Pfam" id="PF00278">
    <property type="entry name" value="Orn_DAP_Arg_deC"/>
    <property type="match status" value="1"/>
</dbReference>
<evidence type="ECO:0000256" key="5">
    <source>
        <dbReference type="HAMAP-Rule" id="MF_02120"/>
    </source>
</evidence>
<dbReference type="RefSeq" id="WP_379724165.1">
    <property type="nucleotide sequence ID" value="NZ_JBHSMS010000058.1"/>
</dbReference>
<keyword evidence="5" id="KW-0028">Amino-acid biosynthesis</keyword>
<evidence type="ECO:0000256" key="6">
    <source>
        <dbReference type="NCBIfam" id="TIGR01048"/>
    </source>
</evidence>
<evidence type="ECO:0000259" key="8">
    <source>
        <dbReference type="Pfam" id="PF00278"/>
    </source>
</evidence>
<evidence type="ECO:0000256" key="4">
    <source>
        <dbReference type="ARBA" id="ARBA00023239"/>
    </source>
</evidence>
<comment type="similarity">
    <text evidence="5">Belongs to the Orn/Lys/Arg decarboxylase class-II family. LysA subfamily.</text>
</comment>
<dbReference type="CDD" id="cd06828">
    <property type="entry name" value="PLPDE_III_DapDC"/>
    <property type="match status" value="1"/>
</dbReference>
<feature type="binding site" evidence="5">
    <location>
        <position position="382"/>
    </location>
    <ligand>
        <name>substrate</name>
    </ligand>
</feature>
<dbReference type="Gene3D" id="2.40.37.10">
    <property type="entry name" value="Lyase, Ornithine Decarboxylase, Chain A, domain 1"/>
    <property type="match status" value="1"/>
</dbReference>
<evidence type="ECO:0000313" key="10">
    <source>
        <dbReference type="EMBL" id="MFC5512935.1"/>
    </source>
</evidence>
<feature type="modified residue" description="N6-(pyridoxal phosphate)lysine" evidence="5">
    <location>
        <position position="60"/>
    </location>
</feature>
<feature type="binding site" evidence="5">
    <location>
        <position position="355"/>
    </location>
    <ligand>
        <name>substrate</name>
    </ligand>
</feature>
<dbReference type="PROSITE" id="PS00879">
    <property type="entry name" value="ODR_DC_2_2"/>
    <property type="match status" value="1"/>
</dbReference>
<dbReference type="PROSITE" id="PS00878">
    <property type="entry name" value="ODR_DC_2_1"/>
    <property type="match status" value="1"/>
</dbReference>
<accession>A0ABW0PKB0</accession>
<dbReference type="NCBIfam" id="TIGR01048">
    <property type="entry name" value="lysA"/>
    <property type="match status" value="1"/>
</dbReference>
<dbReference type="SUPFAM" id="SSF50621">
    <property type="entry name" value="Alanine racemase C-terminal domain-like"/>
    <property type="match status" value="1"/>
</dbReference>
<feature type="binding site" evidence="5">
    <location>
        <position position="382"/>
    </location>
    <ligand>
        <name>pyridoxal 5'-phosphate</name>
        <dbReference type="ChEBI" id="CHEBI:597326"/>
    </ligand>
</feature>
<keyword evidence="3 5" id="KW-0663">Pyridoxal phosphate</keyword>
<dbReference type="InterPro" id="IPR009006">
    <property type="entry name" value="Ala_racemase/Decarboxylase_C"/>
</dbReference>